<dbReference type="OrthoDB" id="1933536at2759"/>
<reference evidence="3" key="1">
    <citation type="journal article" date="2018" name="Gigascience">
        <title>Genome assembly of the Pink Ipe (Handroanthus impetiginosus, Bignoniaceae), a highly valued, ecologically keystone Neotropical timber forest tree.</title>
        <authorList>
            <person name="Silva-Junior O.B."/>
            <person name="Grattapaglia D."/>
            <person name="Novaes E."/>
            <person name="Collevatti R.G."/>
        </authorList>
    </citation>
    <scope>NUCLEOTIDE SEQUENCE [LARGE SCALE GENOMIC DNA]</scope>
    <source>
        <strain evidence="3">cv. UFG-1</strain>
    </source>
</reference>
<accession>A0A2G9H281</accession>
<sequence>MDVKQKVTYYRFPSFLIYVTFLFVPCSMLSNGCKTEEFQDDVDRSILMDLQAAQAKFDNMKQRKSNIVLENDKLRESIELVKTKMTDFKPELRKMDGKSLEEELKVLLSDKAGETEYLQSLQVQITRLKEISHKVMCSCGAEYIVILDL</sequence>
<protein>
    <submittedName>
        <fullName evidence="2">Uncharacterized protein</fullName>
    </submittedName>
</protein>
<proteinExistence type="predicted"/>
<organism evidence="2 3">
    <name type="scientific">Handroanthus impetiginosus</name>
    <dbReference type="NCBI Taxonomy" id="429701"/>
    <lineage>
        <taxon>Eukaryota</taxon>
        <taxon>Viridiplantae</taxon>
        <taxon>Streptophyta</taxon>
        <taxon>Embryophyta</taxon>
        <taxon>Tracheophyta</taxon>
        <taxon>Spermatophyta</taxon>
        <taxon>Magnoliopsida</taxon>
        <taxon>eudicotyledons</taxon>
        <taxon>Gunneridae</taxon>
        <taxon>Pentapetalae</taxon>
        <taxon>asterids</taxon>
        <taxon>lamiids</taxon>
        <taxon>Lamiales</taxon>
        <taxon>Bignoniaceae</taxon>
        <taxon>Crescentiina</taxon>
        <taxon>Tabebuia alliance</taxon>
        <taxon>Handroanthus</taxon>
    </lineage>
</organism>
<dbReference type="Proteomes" id="UP000231279">
    <property type="component" value="Unassembled WGS sequence"/>
</dbReference>
<evidence type="ECO:0000256" key="1">
    <source>
        <dbReference type="SAM" id="Phobius"/>
    </source>
</evidence>
<keyword evidence="1" id="KW-0472">Membrane</keyword>
<dbReference type="EMBL" id="NKXS01002906">
    <property type="protein sequence ID" value="PIN11627.1"/>
    <property type="molecule type" value="Genomic_DNA"/>
</dbReference>
<name>A0A2G9H281_9LAMI</name>
<comment type="caution">
    <text evidence="2">The sequence shown here is derived from an EMBL/GenBank/DDBJ whole genome shotgun (WGS) entry which is preliminary data.</text>
</comment>
<keyword evidence="1" id="KW-0812">Transmembrane</keyword>
<evidence type="ECO:0000313" key="3">
    <source>
        <dbReference type="Proteomes" id="UP000231279"/>
    </source>
</evidence>
<evidence type="ECO:0000313" key="2">
    <source>
        <dbReference type="EMBL" id="PIN11627.1"/>
    </source>
</evidence>
<dbReference type="PANTHER" id="PTHR38353">
    <property type="entry name" value="TROPOMYOSIN"/>
    <property type="match status" value="1"/>
</dbReference>
<dbReference type="PANTHER" id="PTHR38353:SF2">
    <property type="entry name" value="TROPOMYOSIN"/>
    <property type="match status" value="1"/>
</dbReference>
<keyword evidence="1" id="KW-1133">Transmembrane helix</keyword>
<dbReference type="AlphaFoldDB" id="A0A2G9H281"/>
<feature type="transmembrane region" description="Helical" evidence="1">
    <location>
        <begin position="12"/>
        <end position="30"/>
    </location>
</feature>
<keyword evidence="3" id="KW-1185">Reference proteome</keyword>
<dbReference type="STRING" id="429701.A0A2G9H281"/>
<gene>
    <name evidence="2" type="ORF">CDL12_15783</name>
</gene>